<dbReference type="PANTHER" id="PTHR24096:SF149">
    <property type="entry name" value="AMP-BINDING DOMAIN-CONTAINING PROTEIN-RELATED"/>
    <property type="match status" value="1"/>
</dbReference>
<evidence type="ECO:0000259" key="3">
    <source>
        <dbReference type="Pfam" id="PF00501"/>
    </source>
</evidence>
<protein>
    <recommendedName>
        <fullName evidence="3">AMP-dependent synthetase/ligase domain-containing protein</fullName>
    </recommendedName>
</protein>
<dbReference type="Pfam" id="PF00501">
    <property type="entry name" value="AMP-binding"/>
    <property type="match status" value="1"/>
</dbReference>
<dbReference type="AlphaFoldDB" id="A0A0B6XB50"/>
<keyword evidence="2" id="KW-0436">Ligase</keyword>
<dbReference type="GO" id="GO:0016405">
    <property type="term" value="F:CoA-ligase activity"/>
    <property type="evidence" value="ECO:0007669"/>
    <property type="project" value="TreeGrafter"/>
</dbReference>
<evidence type="ECO:0000313" key="5">
    <source>
        <dbReference type="Proteomes" id="UP000032930"/>
    </source>
</evidence>
<evidence type="ECO:0000256" key="1">
    <source>
        <dbReference type="ARBA" id="ARBA00006432"/>
    </source>
</evidence>
<dbReference type="Gene3D" id="3.40.50.12780">
    <property type="entry name" value="N-terminal domain of ligase-like"/>
    <property type="match status" value="1"/>
</dbReference>
<evidence type="ECO:0000313" key="4">
    <source>
        <dbReference type="EMBL" id="CDM91092.1"/>
    </source>
</evidence>
<evidence type="ECO:0000256" key="2">
    <source>
        <dbReference type="ARBA" id="ARBA00022598"/>
    </source>
</evidence>
<gene>
    <name evidence="4" type="ORF">XBW1_3736</name>
</gene>
<dbReference type="Proteomes" id="UP000032930">
    <property type="component" value="Chromosome"/>
</dbReference>
<organism evidence="4 5">
    <name type="scientific">Xenorhabdus bovienii</name>
    <name type="common">Xenorhabdus nematophila subsp. bovienii</name>
    <dbReference type="NCBI Taxonomy" id="40576"/>
    <lineage>
        <taxon>Bacteria</taxon>
        <taxon>Pseudomonadati</taxon>
        <taxon>Pseudomonadota</taxon>
        <taxon>Gammaproteobacteria</taxon>
        <taxon>Enterobacterales</taxon>
        <taxon>Morganellaceae</taxon>
        <taxon>Xenorhabdus</taxon>
    </lineage>
</organism>
<comment type="similarity">
    <text evidence="1">Belongs to the ATP-dependent AMP-binding enzyme family.</text>
</comment>
<reference evidence="4 5" key="1">
    <citation type="submission" date="2014-02" db="EMBL/GenBank/DDBJ databases">
        <authorList>
            <person name="Genoscope - CEA"/>
        </authorList>
    </citation>
    <scope>NUCLEOTIDE SEQUENCE [LARGE SCALE GENOMIC DNA]</scope>
    <source>
        <strain evidence="4 5">CS03</strain>
    </source>
</reference>
<sequence>MLTIVSLLQNNWRVKVKNKNYNGADFTAMVQSGITQLLTHSAHYKTNREALFVFLIRNNLEGMLYYFIASALKLKAMIVNISDITTVQMLVKEDNIAAYVMNPACQARIPINKKIVLTSHCASSNYIRSTYDFTPFPYAYFYFMTSGTTGKPKLIQYKEIRLTANAEKVRGYLQITSDNNTLCVFPVQYMYGLSTMLSTLISEGGLIFEHYRLNSINEIIHFYSINTLPLIGDLMLPLSKVLTESRTRLATVLNASDCLLTFQATQIMNCCDVLWNNFGQTESGPRLFCHKFETTSDIEKRSRNSVVAPGFVISDEIQIKLKKNTDFTTGFSQMHYQTPYSADGYVDSNMTLLRNDGWFNSGDLFEKDSDDCYYWISRTVNEFKINGKFFPEKAISNQIMQELGYVRHYFSKNSEGFIEINIESTVEKETVSNIKNLLLQSWHRYDFIVNTIPLIPTTNTGKIKFISSGVK</sequence>
<dbReference type="KEGG" id="xbv:XBW1_3736"/>
<accession>A0A0B6XB50</accession>
<dbReference type="InterPro" id="IPR042099">
    <property type="entry name" value="ANL_N_sf"/>
</dbReference>
<proteinExistence type="inferred from homology"/>
<feature type="domain" description="AMP-dependent synthetase/ligase" evidence="3">
    <location>
        <begin position="141"/>
        <end position="306"/>
    </location>
</feature>
<dbReference type="InterPro" id="IPR000873">
    <property type="entry name" value="AMP-dep_synth/lig_dom"/>
</dbReference>
<dbReference type="EMBL" id="FO818637">
    <property type="protein sequence ID" value="CDM91092.1"/>
    <property type="molecule type" value="Genomic_DNA"/>
</dbReference>
<dbReference type="PANTHER" id="PTHR24096">
    <property type="entry name" value="LONG-CHAIN-FATTY-ACID--COA LIGASE"/>
    <property type="match status" value="1"/>
</dbReference>
<dbReference type="RefSeq" id="WP_046337364.1">
    <property type="nucleotide sequence ID" value="NZ_CAWMEF010000001.1"/>
</dbReference>
<dbReference type="SUPFAM" id="SSF56801">
    <property type="entry name" value="Acetyl-CoA synthetase-like"/>
    <property type="match status" value="1"/>
</dbReference>
<name>A0A0B6XB50_XENBV</name>